<evidence type="ECO:0000256" key="1">
    <source>
        <dbReference type="SAM" id="Phobius"/>
    </source>
</evidence>
<comment type="caution">
    <text evidence="3">The sequence shown here is derived from an EMBL/GenBank/DDBJ whole genome shotgun (WGS) entry which is preliminary data.</text>
</comment>
<dbReference type="Pfam" id="PF08241">
    <property type="entry name" value="Methyltransf_11"/>
    <property type="match status" value="1"/>
</dbReference>
<feature type="domain" description="Methyltransferase type 11" evidence="2">
    <location>
        <begin position="138"/>
        <end position="251"/>
    </location>
</feature>
<dbReference type="GO" id="GO:0008757">
    <property type="term" value="F:S-adenosylmethionine-dependent methyltransferase activity"/>
    <property type="evidence" value="ECO:0007669"/>
    <property type="project" value="InterPro"/>
</dbReference>
<keyword evidence="1" id="KW-0472">Membrane</keyword>
<dbReference type="PANTHER" id="PTHR45277:SF1">
    <property type="entry name" value="EXPRESSED PROTEIN"/>
    <property type="match status" value="1"/>
</dbReference>
<feature type="transmembrane region" description="Helical" evidence="1">
    <location>
        <begin position="82"/>
        <end position="111"/>
    </location>
</feature>
<dbReference type="AlphaFoldDB" id="A0AAV0LYG3"/>
<keyword evidence="4" id="KW-1185">Reference proteome</keyword>
<dbReference type="Proteomes" id="UP001154282">
    <property type="component" value="Unassembled WGS sequence"/>
</dbReference>
<dbReference type="InterPro" id="IPR029063">
    <property type="entry name" value="SAM-dependent_MTases_sf"/>
</dbReference>
<keyword evidence="1" id="KW-1133">Transmembrane helix</keyword>
<sequence>MSLLIRAHALHSTPKMGKTSPPNRDWTQIYAIYGMDQWHTLLFLLFHAFLFSLLSLLFLLYFDPFCSFLEQTFPLFFAAGGGAARFAAGFTGCVAALSSVCLFIAAGNFFYSSVALQHEMAQRIVGHVSDWSSVKLALDVGCGRGILLNSVATQLKKTGSSGRVVGLDRSKRTTLSTLRTANMEGVGEYVTCREGDVRSLPFGDNCFDVVVSAVFLHTVGKEYGHRTVEAAAERMRVLGEMGRVLKPGGTGVVWDLHHVPEYVRRLQELRMEDIRVSERVTAFMVSSHIVSFRKPSQQHVAGLGEVRLDWRFFN</sequence>
<dbReference type="InterPro" id="IPR013216">
    <property type="entry name" value="Methyltransf_11"/>
</dbReference>
<dbReference type="EMBL" id="CAMGYJ010000006">
    <property type="protein sequence ID" value="CAI0439053.1"/>
    <property type="molecule type" value="Genomic_DNA"/>
</dbReference>
<dbReference type="SUPFAM" id="SSF53335">
    <property type="entry name" value="S-adenosyl-L-methionine-dependent methyltransferases"/>
    <property type="match status" value="1"/>
</dbReference>
<dbReference type="Gene3D" id="3.40.50.150">
    <property type="entry name" value="Vaccinia Virus protein VP39"/>
    <property type="match status" value="1"/>
</dbReference>
<evidence type="ECO:0000313" key="3">
    <source>
        <dbReference type="EMBL" id="CAI0439053.1"/>
    </source>
</evidence>
<evidence type="ECO:0000259" key="2">
    <source>
        <dbReference type="Pfam" id="PF08241"/>
    </source>
</evidence>
<dbReference type="PANTHER" id="PTHR45277">
    <property type="entry name" value="EXPRESSED PROTEIN"/>
    <property type="match status" value="1"/>
</dbReference>
<proteinExistence type="predicted"/>
<gene>
    <name evidence="3" type="ORF">LITE_LOCUS26007</name>
</gene>
<name>A0AAV0LYG3_9ROSI</name>
<keyword evidence="1" id="KW-0812">Transmembrane</keyword>
<organism evidence="3 4">
    <name type="scientific">Linum tenue</name>
    <dbReference type="NCBI Taxonomy" id="586396"/>
    <lineage>
        <taxon>Eukaryota</taxon>
        <taxon>Viridiplantae</taxon>
        <taxon>Streptophyta</taxon>
        <taxon>Embryophyta</taxon>
        <taxon>Tracheophyta</taxon>
        <taxon>Spermatophyta</taxon>
        <taxon>Magnoliopsida</taxon>
        <taxon>eudicotyledons</taxon>
        <taxon>Gunneridae</taxon>
        <taxon>Pentapetalae</taxon>
        <taxon>rosids</taxon>
        <taxon>fabids</taxon>
        <taxon>Malpighiales</taxon>
        <taxon>Linaceae</taxon>
        <taxon>Linum</taxon>
    </lineage>
</organism>
<dbReference type="CDD" id="cd02440">
    <property type="entry name" value="AdoMet_MTases"/>
    <property type="match status" value="1"/>
</dbReference>
<feature type="transmembrane region" description="Helical" evidence="1">
    <location>
        <begin position="41"/>
        <end position="62"/>
    </location>
</feature>
<protein>
    <recommendedName>
        <fullName evidence="2">Methyltransferase type 11 domain-containing protein</fullName>
    </recommendedName>
</protein>
<accession>A0AAV0LYG3</accession>
<reference evidence="3" key="1">
    <citation type="submission" date="2022-08" db="EMBL/GenBank/DDBJ databases">
        <authorList>
            <person name="Gutierrez-Valencia J."/>
        </authorList>
    </citation>
    <scope>NUCLEOTIDE SEQUENCE</scope>
</reference>
<evidence type="ECO:0000313" key="4">
    <source>
        <dbReference type="Proteomes" id="UP001154282"/>
    </source>
</evidence>